<evidence type="ECO:0000313" key="2">
    <source>
        <dbReference type="Proteomes" id="UP000531594"/>
    </source>
</evidence>
<protein>
    <submittedName>
        <fullName evidence="1">Uncharacterized protein</fullName>
    </submittedName>
</protein>
<dbReference type="Proteomes" id="UP000531594">
    <property type="component" value="Unassembled WGS sequence"/>
</dbReference>
<comment type="caution">
    <text evidence="1">The sequence shown here is derived from an EMBL/GenBank/DDBJ whole genome shotgun (WGS) entry which is preliminary data.</text>
</comment>
<evidence type="ECO:0000313" key="1">
    <source>
        <dbReference type="EMBL" id="MBB6447296.1"/>
    </source>
</evidence>
<dbReference type="RefSeq" id="WP_377802188.1">
    <property type="nucleotide sequence ID" value="NZ_JBHLZA010000064.1"/>
</dbReference>
<gene>
    <name evidence="1" type="ORF">HNR53_003976</name>
</gene>
<accession>A0A7X0LWP4</accession>
<dbReference type="AlphaFoldDB" id="A0A7X0LWP4"/>
<proteinExistence type="predicted"/>
<dbReference type="EMBL" id="JACHGK010000019">
    <property type="protein sequence ID" value="MBB6447296.1"/>
    <property type="molecule type" value="Genomic_DNA"/>
</dbReference>
<sequence length="75" mass="8070">MKMLNLMAIGTSPVPLLLIFEKSDGSSGSMKSLAYTAAIVAFFPKPGGTTSTPSLLIMFYKDVQVRVTLLLMVQT</sequence>
<reference evidence="1 2" key="1">
    <citation type="submission" date="2020-08" db="EMBL/GenBank/DDBJ databases">
        <title>Genomic Encyclopedia of Type Strains, Phase IV (KMG-IV): sequencing the most valuable type-strain genomes for metagenomic binning, comparative biology and taxonomic classification.</title>
        <authorList>
            <person name="Goeker M."/>
        </authorList>
    </citation>
    <scope>NUCLEOTIDE SEQUENCE [LARGE SCALE GENOMIC DNA]</scope>
    <source>
        <strain evidence="1 2">DSM 5391</strain>
    </source>
</reference>
<name>A0A7X0LWP4_9BACI</name>
<organism evidence="1 2">
    <name type="scientific">Bacillus benzoevorans</name>
    <dbReference type="NCBI Taxonomy" id="1456"/>
    <lineage>
        <taxon>Bacteria</taxon>
        <taxon>Bacillati</taxon>
        <taxon>Bacillota</taxon>
        <taxon>Bacilli</taxon>
        <taxon>Bacillales</taxon>
        <taxon>Bacillaceae</taxon>
        <taxon>Bacillus</taxon>
    </lineage>
</organism>
<keyword evidence="2" id="KW-1185">Reference proteome</keyword>